<dbReference type="AlphaFoldDB" id="A0A8S1IWG0"/>
<comment type="caution">
    <text evidence="2">The sequence shown here is derived from an EMBL/GenBank/DDBJ whole genome shotgun (WGS) entry which is preliminary data.</text>
</comment>
<reference evidence="2" key="1">
    <citation type="submission" date="2020-12" db="EMBL/GenBank/DDBJ databases">
        <authorList>
            <person name="Iha C."/>
        </authorList>
    </citation>
    <scope>NUCLEOTIDE SEQUENCE</scope>
</reference>
<evidence type="ECO:0000259" key="1">
    <source>
        <dbReference type="PROSITE" id="PS50042"/>
    </source>
</evidence>
<dbReference type="PROSITE" id="PS50042">
    <property type="entry name" value="CNMP_BINDING_3"/>
    <property type="match status" value="1"/>
</dbReference>
<dbReference type="InterPro" id="IPR018490">
    <property type="entry name" value="cNMP-bd_dom_sf"/>
</dbReference>
<feature type="non-terminal residue" evidence="2">
    <location>
        <position position="119"/>
    </location>
</feature>
<dbReference type="OrthoDB" id="549818at2759"/>
<dbReference type="InterPro" id="IPR014710">
    <property type="entry name" value="RmlC-like_jellyroll"/>
</dbReference>
<keyword evidence="3" id="KW-1185">Reference proteome</keyword>
<dbReference type="Proteomes" id="UP000708148">
    <property type="component" value="Unassembled WGS sequence"/>
</dbReference>
<feature type="domain" description="Cyclic nucleotide-binding" evidence="1">
    <location>
        <begin position="1"/>
        <end position="38"/>
    </location>
</feature>
<feature type="non-terminal residue" evidence="2">
    <location>
        <position position="1"/>
    </location>
</feature>
<sequence length="119" mass="13540">VDTAGKYEHFGERCTLKNARHPTTVVTVETTRLYVLNKWDLLKRVCQKTIDDLTAASQGNVDDDALRAHCHTSDKWRSYKTSLVAGIVEEHRSRKCCSPTFVWTGWKREGYLKLPCVAG</sequence>
<name>A0A8S1IWG0_9CHLO</name>
<dbReference type="SUPFAM" id="SSF51206">
    <property type="entry name" value="cAMP-binding domain-like"/>
    <property type="match status" value="1"/>
</dbReference>
<protein>
    <recommendedName>
        <fullName evidence="1">Cyclic nucleotide-binding domain-containing protein</fullName>
    </recommendedName>
</protein>
<accession>A0A8S1IWG0</accession>
<evidence type="ECO:0000313" key="2">
    <source>
        <dbReference type="EMBL" id="CAD7699346.1"/>
    </source>
</evidence>
<organism evidence="2 3">
    <name type="scientific">Ostreobium quekettii</name>
    <dbReference type="NCBI Taxonomy" id="121088"/>
    <lineage>
        <taxon>Eukaryota</taxon>
        <taxon>Viridiplantae</taxon>
        <taxon>Chlorophyta</taxon>
        <taxon>core chlorophytes</taxon>
        <taxon>Ulvophyceae</taxon>
        <taxon>TCBD clade</taxon>
        <taxon>Bryopsidales</taxon>
        <taxon>Ostreobineae</taxon>
        <taxon>Ostreobiaceae</taxon>
        <taxon>Ostreobium</taxon>
    </lineage>
</organism>
<dbReference type="Gene3D" id="2.60.120.10">
    <property type="entry name" value="Jelly Rolls"/>
    <property type="match status" value="1"/>
</dbReference>
<evidence type="ECO:0000313" key="3">
    <source>
        <dbReference type="Proteomes" id="UP000708148"/>
    </source>
</evidence>
<dbReference type="InterPro" id="IPR000595">
    <property type="entry name" value="cNMP-bd_dom"/>
</dbReference>
<proteinExistence type="predicted"/>
<dbReference type="EMBL" id="CAJHUC010001000">
    <property type="protein sequence ID" value="CAD7699346.1"/>
    <property type="molecule type" value="Genomic_DNA"/>
</dbReference>
<gene>
    <name evidence="2" type="ORF">OSTQU699_LOCUS4708</name>
</gene>